<feature type="compositionally biased region" description="Polar residues" evidence="3">
    <location>
        <begin position="14"/>
        <end position="32"/>
    </location>
</feature>
<dbReference type="PANTHER" id="PTHR43864">
    <property type="entry name" value="HYPOXANTHINE/GUANINE PHOSPHORIBOSYLTRANSFERASE"/>
    <property type="match status" value="1"/>
</dbReference>
<sequence>MNDYAREYYKTGGSPPQSVSASQNTPNASSGYGPSKQKPRNPKAQGNVNPISQLPTPEVSLNDFDYGMVRKTAARPDAKSPKRSGKSPPSFGYDDEYDLSSTSSDSDFFDGFSADDLLSSSLGTSPSMDAPSGKEINEMAGESDEGEKEETEKFDFNYEDDEEEEPAGPPPTLYSDKLNALELAPQKLAYLKATPPRTLEGYEHTFVSAVEAPALGNLKGVFTNFGVEFIANYDDFQAATPGDQKLTIEEAASWKAREVFRVTGIPTITSQTSFEVDEFTPPSDPFEDDIGAISRAEAQKLHAISVAPPRVTSAYWFNDIGDHVESLVSGLLPHSHPDRICRFKTCVCYYDGEMEVFDYGAVDLAMKFVNCNKAFISVSHAITSIGKTLKDSFDWEYQGWMKKKKKAMKDRSKIGSTNLMERVLRDGRVLPNNIVDVSKFMDSMIDVNLMDECAAELAERFLDLKPTKVLTVATTGLVVAIPISKYLQVPCVYARKQRTVVMSNCYHAAYSSKTVGQNRELLVSKDHVDKEDRILIVDDFLSSGSSQEALLRIISDAGATTVGVAVLIEKQYDKGRKSLSGYNVRTESLVAIKDVMEGTINCVTED</sequence>
<evidence type="ECO:0000256" key="1">
    <source>
        <dbReference type="ARBA" id="ARBA00022679"/>
    </source>
</evidence>
<dbReference type="InterPro" id="IPR029057">
    <property type="entry name" value="PRTase-like"/>
</dbReference>
<dbReference type="InterPro" id="IPR000836">
    <property type="entry name" value="PRTase_dom"/>
</dbReference>
<evidence type="ECO:0000259" key="4">
    <source>
        <dbReference type="Pfam" id="PF00156"/>
    </source>
</evidence>
<dbReference type="SUPFAM" id="SSF53271">
    <property type="entry name" value="PRTase-like"/>
    <property type="match status" value="1"/>
</dbReference>
<organism evidence="5 6">
    <name type="scientific">Triparma columacea</name>
    <dbReference type="NCBI Taxonomy" id="722753"/>
    <lineage>
        <taxon>Eukaryota</taxon>
        <taxon>Sar</taxon>
        <taxon>Stramenopiles</taxon>
        <taxon>Ochrophyta</taxon>
        <taxon>Bolidophyceae</taxon>
        <taxon>Parmales</taxon>
        <taxon>Triparmaceae</taxon>
        <taxon>Triparma</taxon>
    </lineage>
</organism>
<feature type="domain" description="Phosphoribosyltransferase" evidence="4">
    <location>
        <begin position="451"/>
        <end position="586"/>
    </location>
</feature>
<dbReference type="InterPro" id="IPR050118">
    <property type="entry name" value="Pur/Pyrimidine_PRTase"/>
</dbReference>
<dbReference type="GO" id="GO:0016740">
    <property type="term" value="F:transferase activity"/>
    <property type="evidence" value="ECO:0007669"/>
    <property type="project" value="UniProtKB-KW"/>
</dbReference>
<keyword evidence="1" id="KW-0808">Transferase</keyword>
<reference evidence="6" key="1">
    <citation type="journal article" date="2023" name="Commun. Biol.">
        <title>Genome analysis of Parmales, the sister group of diatoms, reveals the evolutionary specialization of diatoms from phago-mixotrophs to photoautotrophs.</title>
        <authorList>
            <person name="Ban H."/>
            <person name="Sato S."/>
            <person name="Yoshikawa S."/>
            <person name="Yamada K."/>
            <person name="Nakamura Y."/>
            <person name="Ichinomiya M."/>
            <person name="Sato N."/>
            <person name="Blanc-Mathieu R."/>
            <person name="Endo H."/>
            <person name="Kuwata A."/>
            <person name="Ogata H."/>
        </authorList>
    </citation>
    <scope>NUCLEOTIDE SEQUENCE [LARGE SCALE GENOMIC DNA]</scope>
</reference>
<feature type="region of interest" description="Disordered" evidence="3">
    <location>
        <begin position="1"/>
        <end position="152"/>
    </location>
</feature>
<dbReference type="OrthoDB" id="363185at2759"/>
<dbReference type="Proteomes" id="UP001165065">
    <property type="component" value="Unassembled WGS sequence"/>
</dbReference>
<proteinExistence type="predicted"/>
<comment type="caution">
    <text evidence="5">The sequence shown here is derived from an EMBL/GenBank/DDBJ whole genome shotgun (WGS) entry which is preliminary data.</text>
</comment>
<gene>
    <name evidence="5" type="ORF">TrCOL_g5142</name>
</gene>
<dbReference type="Pfam" id="PF00156">
    <property type="entry name" value="Pribosyltran"/>
    <property type="match status" value="1"/>
</dbReference>
<protein>
    <recommendedName>
        <fullName evidence="4">Phosphoribosyltransferase domain-containing protein</fullName>
    </recommendedName>
</protein>
<evidence type="ECO:0000256" key="3">
    <source>
        <dbReference type="SAM" id="MobiDB-lite"/>
    </source>
</evidence>
<evidence type="ECO:0000313" key="6">
    <source>
        <dbReference type="Proteomes" id="UP001165065"/>
    </source>
</evidence>
<dbReference type="AlphaFoldDB" id="A0A9W7L7B5"/>
<name>A0A9W7L7B5_9STRA</name>
<dbReference type="InterPro" id="IPR029001">
    <property type="entry name" value="ITPase-like_fam"/>
</dbReference>
<dbReference type="CDD" id="cd06223">
    <property type="entry name" value="PRTases_typeI"/>
    <property type="match status" value="1"/>
</dbReference>
<accession>A0A9W7L7B5</accession>
<evidence type="ECO:0000313" key="5">
    <source>
        <dbReference type="EMBL" id="GMI37956.1"/>
    </source>
</evidence>
<dbReference type="EMBL" id="BRYA01000078">
    <property type="protein sequence ID" value="GMI37956.1"/>
    <property type="molecule type" value="Genomic_DNA"/>
</dbReference>
<dbReference type="Gene3D" id="3.40.50.2020">
    <property type="match status" value="1"/>
</dbReference>
<feature type="compositionally biased region" description="Polar residues" evidence="3">
    <location>
        <begin position="44"/>
        <end position="55"/>
    </location>
</feature>
<dbReference type="PANTHER" id="PTHR43864:SF1">
    <property type="entry name" value="XANTHINE PHOSPHORIBOSYLTRANSFERASE"/>
    <property type="match status" value="1"/>
</dbReference>
<keyword evidence="6" id="KW-1185">Reference proteome</keyword>
<evidence type="ECO:0000256" key="2">
    <source>
        <dbReference type="ARBA" id="ARBA00022726"/>
    </source>
</evidence>
<dbReference type="Gene3D" id="3.90.950.10">
    <property type="match status" value="1"/>
</dbReference>
<feature type="compositionally biased region" description="Low complexity" evidence="3">
    <location>
        <begin position="99"/>
        <end position="125"/>
    </location>
</feature>
<keyword evidence="2" id="KW-0660">Purine salvage</keyword>
<dbReference type="GO" id="GO:0006166">
    <property type="term" value="P:purine ribonucleoside salvage"/>
    <property type="evidence" value="ECO:0007669"/>
    <property type="project" value="UniProtKB-KW"/>
</dbReference>